<dbReference type="Gene3D" id="1.10.565.10">
    <property type="entry name" value="Retinoid X Receptor"/>
    <property type="match status" value="1"/>
</dbReference>
<name>A0A0N5B611_STREA</name>
<dbReference type="STRING" id="174720.A0A0N5B611"/>
<keyword evidence="5" id="KW-0805">Transcription regulation</keyword>
<dbReference type="PRINTS" id="PR00047">
    <property type="entry name" value="STROIDFINGER"/>
</dbReference>
<evidence type="ECO:0000256" key="2">
    <source>
        <dbReference type="ARBA" id="ARBA00022723"/>
    </source>
</evidence>
<dbReference type="Pfam" id="PF00105">
    <property type="entry name" value="zf-C4"/>
    <property type="match status" value="1"/>
</dbReference>
<keyword evidence="4" id="KW-0862">Zinc</keyword>
<dbReference type="WBParaSite" id="SPAL_0000150200.1">
    <property type="protein sequence ID" value="SPAL_0000150200.1"/>
    <property type="gene ID" value="SPAL_0000150200"/>
</dbReference>
<evidence type="ECO:0000256" key="8">
    <source>
        <dbReference type="ARBA" id="ARBA00023170"/>
    </source>
</evidence>
<keyword evidence="9" id="KW-0539">Nucleus</keyword>
<evidence type="ECO:0000256" key="5">
    <source>
        <dbReference type="ARBA" id="ARBA00023015"/>
    </source>
</evidence>
<sequence>MGETHKRVEMAPFCCVCGDLQHTNCYGNYLCRGCFDFFKRSLEEKRKYKCEFKGECKITKENRTKCRYCRMKKCLDNGIRRDIWEENKKRYGKNFKKKNTQNKSSNKISEIKTPLVSLINTRDKRTKTDFSEEDGNRNKLIINSPTQIIPQPENSILDDLIEIENIMQHPRKWHCHNSRVFFEIVGDNGEIVYSGGVLKPLKKMLKCTIKWTEAIGKLANLQINDKILLSEEFACKNIILCLMGREMDNEGYIYVIGEKIDKKYGESDDKKTLDKFFGRKLKELVDKMTRLRLTFEEFIIIKATLFLESDTDGLSNSGSSCVLELKESVLECFITCKDNDSSIRLSRLCDILCSVSPLLRTLSKMMIKCRTLRDVFSLDDAGTLIQQYIGEPSVISEDEINEGIITEDDFMDYI</sequence>
<evidence type="ECO:0000256" key="4">
    <source>
        <dbReference type="ARBA" id="ARBA00022833"/>
    </source>
</evidence>
<dbReference type="PANTHER" id="PTHR24083">
    <property type="entry name" value="NUCLEAR HORMONE RECEPTOR"/>
    <property type="match status" value="1"/>
</dbReference>
<keyword evidence="12" id="KW-1185">Reference proteome</keyword>
<dbReference type="Pfam" id="PF00104">
    <property type="entry name" value="Hormone_recep"/>
    <property type="match status" value="1"/>
</dbReference>
<dbReference type="InterPro" id="IPR035500">
    <property type="entry name" value="NHR-like_dom_sf"/>
</dbReference>
<keyword evidence="8" id="KW-0675">Receptor</keyword>
<accession>A0A0N5B611</accession>
<evidence type="ECO:0000256" key="3">
    <source>
        <dbReference type="ARBA" id="ARBA00022771"/>
    </source>
</evidence>
<evidence type="ECO:0000259" key="10">
    <source>
        <dbReference type="PROSITE" id="PS51030"/>
    </source>
</evidence>
<feature type="domain" description="Nuclear receptor" evidence="10">
    <location>
        <begin position="11"/>
        <end position="86"/>
    </location>
</feature>
<comment type="similarity">
    <text evidence="1">Belongs to the nuclear hormone receptor family.</text>
</comment>
<dbReference type="InterPro" id="IPR000536">
    <property type="entry name" value="Nucl_hrmn_rcpt_lig-bd"/>
</dbReference>
<dbReference type="PROSITE" id="PS51030">
    <property type="entry name" value="NUCLEAR_REC_DBD_2"/>
    <property type="match status" value="1"/>
</dbReference>
<dbReference type="AlphaFoldDB" id="A0A0N5B611"/>
<dbReference type="InterPro" id="IPR050274">
    <property type="entry name" value="Nuclear_hormone_rcpt_NR2"/>
</dbReference>
<keyword evidence="3" id="KW-0863">Zinc-finger</keyword>
<evidence type="ECO:0000256" key="7">
    <source>
        <dbReference type="ARBA" id="ARBA00023163"/>
    </source>
</evidence>
<dbReference type="GO" id="GO:0043565">
    <property type="term" value="F:sequence-specific DNA binding"/>
    <property type="evidence" value="ECO:0007669"/>
    <property type="project" value="InterPro"/>
</dbReference>
<keyword evidence="7" id="KW-0804">Transcription</keyword>
<dbReference type="GO" id="GO:0008270">
    <property type="term" value="F:zinc ion binding"/>
    <property type="evidence" value="ECO:0007669"/>
    <property type="project" value="UniProtKB-KW"/>
</dbReference>
<reference evidence="13" key="1">
    <citation type="submission" date="2017-02" db="UniProtKB">
        <authorList>
            <consortium name="WormBaseParasite"/>
        </authorList>
    </citation>
    <scope>IDENTIFICATION</scope>
</reference>
<keyword evidence="2" id="KW-0479">Metal-binding</keyword>
<evidence type="ECO:0000256" key="1">
    <source>
        <dbReference type="ARBA" id="ARBA00005993"/>
    </source>
</evidence>
<organism evidence="12 13">
    <name type="scientific">Strongyloides papillosus</name>
    <name type="common">Intestinal threadworm</name>
    <dbReference type="NCBI Taxonomy" id="174720"/>
    <lineage>
        <taxon>Eukaryota</taxon>
        <taxon>Metazoa</taxon>
        <taxon>Ecdysozoa</taxon>
        <taxon>Nematoda</taxon>
        <taxon>Chromadorea</taxon>
        <taxon>Rhabditida</taxon>
        <taxon>Tylenchina</taxon>
        <taxon>Panagrolaimomorpha</taxon>
        <taxon>Strongyloidoidea</taxon>
        <taxon>Strongyloididae</taxon>
        <taxon>Strongyloides</taxon>
    </lineage>
</organism>
<dbReference type="InterPro" id="IPR013088">
    <property type="entry name" value="Znf_NHR/GATA"/>
</dbReference>
<proteinExistence type="inferred from homology"/>
<dbReference type="GO" id="GO:0003700">
    <property type="term" value="F:DNA-binding transcription factor activity"/>
    <property type="evidence" value="ECO:0007669"/>
    <property type="project" value="InterPro"/>
</dbReference>
<dbReference type="SUPFAM" id="SSF48508">
    <property type="entry name" value="Nuclear receptor ligand-binding domain"/>
    <property type="match status" value="1"/>
</dbReference>
<evidence type="ECO:0000256" key="9">
    <source>
        <dbReference type="ARBA" id="ARBA00023242"/>
    </source>
</evidence>
<dbReference type="Proteomes" id="UP000046392">
    <property type="component" value="Unplaced"/>
</dbReference>
<protein>
    <submittedName>
        <fullName evidence="13">Nuclear receptor domain-containing protein</fullName>
    </submittedName>
</protein>
<dbReference type="SMART" id="SM00430">
    <property type="entry name" value="HOLI"/>
    <property type="match status" value="1"/>
</dbReference>
<keyword evidence="6" id="KW-0238">DNA-binding</keyword>
<dbReference type="SMART" id="SM00399">
    <property type="entry name" value="ZnF_C4"/>
    <property type="match status" value="1"/>
</dbReference>
<evidence type="ECO:0000256" key="6">
    <source>
        <dbReference type="ARBA" id="ARBA00023125"/>
    </source>
</evidence>
<evidence type="ECO:0000259" key="11">
    <source>
        <dbReference type="PROSITE" id="PS51843"/>
    </source>
</evidence>
<dbReference type="InterPro" id="IPR001628">
    <property type="entry name" value="Znf_hrmn_rcpt"/>
</dbReference>
<dbReference type="PROSITE" id="PS51843">
    <property type="entry name" value="NR_LBD"/>
    <property type="match status" value="1"/>
</dbReference>
<feature type="domain" description="NR LBD" evidence="11">
    <location>
        <begin position="162"/>
        <end position="392"/>
    </location>
</feature>
<dbReference type="Gene3D" id="3.30.50.10">
    <property type="entry name" value="Erythroid Transcription Factor GATA-1, subunit A"/>
    <property type="match status" value="1"/>
</dbReference>
<evidence type="ECO:0000313" key="13">
    <source>
        <dbReference type="WBParaSite" id="SPAL_0000150200.1"/>
    </source>
</evidence>
<evidence type="ECO:0000313" key="12">
    <source>
        <dbReference type="Proteomes" id="UP000046392"/>
    </source>
</evidence>
<dbReference type="SUPFAM" id="SSF57716">
    <property type="entry name" value="Glucocorticoid receptor-like (DNA-binding domain)"/>
    <property type="match status" value="1"/>
</dbReference>